<dbReference type="GO" id="GO:0003824">
    <property type="term" value="F:catalytic activity"/>
    <property type="evidence" value="ECO:0007669"/>
    <property type="project" value="InterPro"/>
</dbReference>
<dbReference type="GO" id="GO:0030151">
    <property type="term" value="F:molybdenum ion binding"/>
    <property type="evidence" value="ECO:0007669"/>
    <property type="project" value="InterPro"/>
</dbReference>
<dbReference type="PANTHER" id="PTHR14237">
    <property type="entry name" value="MOLYBDOPTERIN COFACTOR SULFURASE MOSC"/>
    <property type="match status" value="1"/>
</dbReference>
<keyword evidence="1" id="KW-0812">Transmembrane</keyword>
<dbReference type="PROSITE" id="PS51340">
    <property type="entry name" value="MOSC"/>
    <property type="match status" value="1"/>
</dbReference>
<evidence type="ECO:0000313" key="4">
    <source>
        <dbReference type="EMBL" id="CAF1132684.1"/>
    </source>
</evidence>
<dbReference type="InterPro" id="IPR011037">
    <property type="entry name" value="Pyrv_Knase-like_insert_dom_sf"/>
</dbReference>
<evidence type="ECO:0000313" key="6">
    <source>
        <dbReference type="EMBL" id="CAF3896501.1"/>
    </source>
</evidence>
<dbReference type="EMBL" id="CAJOBA010003876">
    <property type="protein sequence ID" value="CAF3695801.1"/>
    <property type="molecule type" value="Genomic_DNA"/>
</dbReference>
<keyword evidence="1" id="KW-0472">Membrane</keyword>
<evidence type="ECO:0000313" key="5">
    <source>
        <dbReference type="EMBL" id="CAF3695801.1"/>
    </source>
</evidence>
<sequence length="365" mass="41461">MNNTNINVRQPLYSFVTHNSVVQQLIHNVYFISTVSILSIVISIMFYNVQQKRMVLRVVKLYYYPIKSCRGIQIATARLNRLGIEYDRNWMIINPSTGKQRTARELRKMTTIIPSFNTLQDGTLQLILNGKYSTTSVSIPVIPPENSPSKDVNVWDNILKASVYSCDVNTWLTEYLDTPCELVTIDKGNVFSFERHLATDYTAANMNKQNNYSTSAFADGYPLLITTVASLRDLNKKIKADIGTNANDVLMEAFRPNIVVDAPSLRGWDEDNWEYITINGIEIHTPKPCGRCTIPLIHPYDGTRNKEGQPIRSLRKYRTNKSMDAVIFGQNGIHLSGGEIHVGDIVTIKRRLKPLIYHTKVDSDL</sequence>
<name>A0A814RDZ1_9BILA</name>
<evidence type="ECO:0000313" key="7">
    <source>
        <dbReference type="Proteomes" id="UP000663829"/>
    </source>
</evidence>
<dbReference type="Proteomes" id="UP000681722">
    <property type="component" value="Unassembled WGS sequence"/>
</dbReference>
<dbReference type="InterPro" id="IPR005302">
    <property type="entry name" value="MoCF_Sase_C"/>
</dbReference>
<feature type="domain" description="MOSC" evidence="2">
    <location>
        <begin position="189"/>
        <end position="349"/>
    </location>
</feature>
<dbReference type="SUPFAM" id="SSF141673">
    <property type="entry name" value="MOSC N-terminal domain-like"/>
    <property type="match status" value="1"/>
</dbReference>
<dbReference type="Proteomes" id="UP000677228">
    <property type="component" value="Unassembled WGS sequence"/>
</dbReference>
<comment type="caution">
    <text evidence="4">The sequence shown here is derived from an EMBL/GenBank/DDBJ whole genome shotgun (WGS) entry which is preliminary data.</text>
</comment>
<dbReference type="AlphaFoldDB" id="A0A814RDZ1"/>
<dbReference type="SUPFAM" id="SSF50800">
    <property type="entry name" value="PK beta-barrel domain-like"/>
    <property type="match status" value="1"/>
</dbReference>
<dbReference type="Proteomes" id="UP000682733">
    <property type="component" value="Unassembled WGS sequence"/>
</dbReference>
<evidence type="ECO:0000259" key="2">
    <source>
        <dbReference type="PROSITE" id="PS51340"/>
    </source>
</evidence>
<keyword evidence="7" id="KW-1185">Reference proteome</keyword>
<gene>
    <name evidence="4" type="ORF">GPM918_LOCUS20280</name>
    <name evidence="3" type="ORF">OVA965_LOCUS10459</name>
    <name evidence="6" type="ORF">SRO942_LOCUS20277</name>
    <name evidence="5" type="ORF">TMI583_LOCUS10456</name>
</gene>
<dbReference type="InterPro" id="IPR005303">
    <property type="entry name" value="MOCOS_middle"/>
</dbReference>
<evidence type="ECO:0000313" key="3">
    <source>
        <dbReference type="EMBL" id="CAF0917815.1"/>
    </source>
</evidence>
<accession>A0A814RDZ1</accession>
<dbReference type="EMBL" id="CAJNOQ010006368">
    <property type="protein sequence ID" value="CAF1132684.1"/>
    <property type="molecule type" value="Genomic_DNA"/>
</dbReference>
<protein>
    <recommendedName>
        <fullName evidence="2">MOSC domain-containing protein</fullName>
    </recommendedName>
</protein>
<dbReference type="Proteomes" id="UP000663829">
    <property type="component" value="Unassembled WGS sequence"/>
</dbReference>
<organism evidence="4 7">
    <name type="scientific">Didymodactylos carnosus</name>
    <dbReference type="NCBI Taxonomy" id="1234261"/>
    <lineage>
        <taxon>Eukaryota</taxon>
        <taxon>Metazoa</taxon>
        <taxon>Spiralia</taxon>
        <taxon>Gnathifera</taxon>
        <taxon>Rotifera</taxon>
        <taxon>Eurotatoria</taxon>
        <taxon>Bdelloidea</taxon>
        <taxon>Philodinida</taxon>
        <taxon>Philodinidae</taxon>
        <taxon>Didymodactylos</taxon>
    </lineage>
</organism>
<dbReference type="EMBL" id="CAJOBC010006368">
    <property type="protein sequence ID" value="CAF3896501.1"/>
    <property type="molecule type" value="Genomic_DNA"/>
</dbReference>
<dbReference type="OrthoDB" id="17255at2759"/>
<evidence type="ECO:0000256" key="1">
    <source>
        <dbReference type="SAM" id="Phobius"/>
    </source>
</evidence>
<feature type="transmembrane region" description="Helical" evidence="1">
    <location>
        <begin position="29"/>
        <end position="47"/>
    </location>
</feature>
<dbReference type="EMBL" id="CAJNOK010003874">
    <property type="protein sequence ID" value="CAF0917815.1"/>
    <property type="molecule type" value="Genomic_DNA"/>
</dbReference>
<dbReference type="Pfam" id="PF03476">
    <property type="entry name" value="MOSC_N"/>
    <property type="match status" value="1"/>
</dbReference>
<dbReference type="GO" id="GO:0030170">
    <property type="term" value="F:pyridoxal phosphate binding"/>
    <property type="evidence" value="ECO:0007669"/>
    <property type="project" value="InterPro"/>
</dbReference>
<proteinExistence type="predicted"/>
<dbReference type="PANTHER" id="PTHR14237:SF19">
    <property type="entry name" value="MITOCHONDRIAL AMIDOXIME REDUCING COMPONENT 1"/>
    <property type="match status" value="1"/>
</dbReference>
<dbReference type="Pfam" id="PF03473">
    <property type="entry name" value="MOSC"/>
    <property type="match status" value="1"/>
</dbReference>
<reference evidence="4" key="1">
    <citation type="submission" date="2021-02" db="EMBL/GenBank/DDBJ databases">
        <authorList>
            <person name="Nowell W R."/>
        </authorList>
    </citation>
    <scope>NUCLEOTIDE SEQUENCE</scope>
</reference>
<keyword evidence="1" id="KW-1133">Transmembrane helix</keyword>